<evidence type="ECO:0000313" key="3">
    <source>
        <dbReference type="EMBL" id="MBL6761183.1"/>
    </source>
</evidence>
<dbReference type="Pfam" id="PF01541">
    <property type="entry name" value="GIY-YIG"/>
    <property type="match status" value="1"/>
</dbReference>
<proteinExistence type="inferred from homology"/>
<comment type="caution">
    <text evidence="3">The sequence shown here is derived from an EMBL/GenBank/DDBJ whole genome shotgun (WGS) entry which is preliminary data.</text>
</comment>
<dbReference type="EMBL" id="JADHOK010000003">
    <property type="protein sequence ID" value="MBL6761183.1"/>
    <property type="molecule type" value="Genomic_DNA"/>
</dbReference>
<dbReference type="PROSITE" id="PS50164">
    <property type="entry name" value="GIY_YIG"/>
    <property type="match status" value="1"/>
</dbReference>
<comment type="similarity">
    <text evidence="1">Belongs to the UPF0213 family.</text>
</comment>
<organism evidence="3 4">
    <name type="scientific">PS1 clade bacterium</name>
    <dbReference type="NCBI Taxonomy" id="2175152"/>
    <lineage>
        <taxon>Bacteria</taxon>
        <taxon>Pseudomonadati</taxon>
        <taxon>Pseudomonadota</taxon>
        <taxon>Alphaproteobacteria</taxon>
        <taxon>PS1 clade</taxon>
    </lineage>
</organism>
<reference evidence="3" key="1">
    <citation type="submission" date="2020-10" db="EMBL/GenBank/DDBJ databases">
        <title>Microbiome of the Black Sea water column analyzed by genome centric metagenomics.</title>
        <authorList>
            <person name="Cabello-Yeves P.J."/>
            <person name="Callieri C."/>
            <person name="Picazo A."/>
            <person name="Mehrshad M."/>
            <person name="Haro-Moreno J.M."/>
            <person name="Roda-Garcia J."/>
            <person name="Dzembekova N."/>
            <person name="Slabakova V."/>
            <person name="Slabakova N."/>
            <person name="Moncheva S."/>
            <person name="Rodriguez-Valera F."/>
        </authorList>
    </citation>
    <scope>NUCLEOTIDE SEQUENCE</scope>
    <source>
        <strain evidence="3">BS307-5m-G5</strain>
    </source>
</reference>
<dbReference type="CDD" id="cd10449">
    <property type="entry name" value="GIY-YIG_SLX1_like"/>
    <property type="match status" value="1"/>
</dbReference>
<evidence type="ECO:0000259" key="2">
    <source>
        <dbReference type="PROSITE" id="PS50164"/>
    </source>
</evidence>
<sequence>MKKPRPAIKSCYVYLLKSCDNGPSKSYVGWTMDLEKRLAAHNDGSGAKATRGRQWQLVHIEVFKTRGEAMSREYELKNDRPARKVLLARGCDGDDGGGGED</sequence>
<protein>
    <submittedName>
        <fullName evidence="3">GIY-YIG nuclease family protein</fullName>
    </submittedName>
</protein>
<dbReference type="Proteomes" id="UP000785783">
    <property type="component" value="Unassembled WGS sequence"/>
</dbReference>
<evidence type="ECO:0000256" key="1">
    <source>
        <dbReference type="ARBA" id="ARBA00007435"/>
    </source>
</evidence>
<name>A0A937HJ30_9PROT</name>
<accession>A0A937HJ30</accession>
<gene>
    <name evidence="3" type="ORF">ISQ19_00625</name>
</gene>
<dbReference type="Gene3D" id="3.40.1440.10">
    <property type="entry name" value="GIY-YIG endonuclease"/>
    <property type="match status" value="1"/>
</dbReference>
<evidence type="ECO:0000313" key="4">
    <source>
        <dbReference type="Proteomes" id="UP000785783"/>
    </source>
</evidence>
<dbReference type="SUPFAM" id="SSF82771">
    <property type="entry name" value="GIY-YIG endonuclease"/>
    <property type="match status" value="1"/>
</dbReference>
<dbReference type="AlphaFoldDB" id="A0A937HJ30"/>
<dbReference type="PANTHER" id="PTHR34477">
    <property type="entry name" value="UPF0213 PROTEIN YHBQ"/>
    <property type="match status" value="1"/>
</dbReference>
<dbReference type="InterPro" id="IPR000305">
    <property type="entry name" value="GIY-YIG_endonuc"/>
</dbReference>
<dbReference type="InterPro" id="IPR050190">
    <property type="entry name" value="UPF0213_domain"/>
</dbReference>
<dbReference type="PANTHER" id="PTHR34477:SF1">
    <property type="entry name" value="UPF0213 PROTEIN YHBQ"/>
    <property type="match status" value="1"/>
</dbReference>
<dbReference type="InterPro" id="IPR035901">
    <property type="entry name" value="GIY-YIG_endonuc_sf"/>
</dbReference>
<feature type="domain" description="GIY-YIG" evidence="2">
    <location>
        <begin position="9"/>
        <end position="86"/>
    </location>
</feature>